<gene>
    <name evidence="3" type="ORF">BSAL_68215</name>
</gene>
<dbReference type="Pfam" id="PF00481">
    <property type="entry name" value="PP2C"/>
    <property type="match status" value="1"/>
</dbReference>
<dbReference type="OMA" id="LWTACKK"/>
<dbReference type="CDD" id="cd00143">
    <property type="entry name" value="PP2Cc"/>
    <property type="match status" value="1"/>
</dbReference>
<dbReference type="PANTHER" id="PTHR13832">
    <property type="entry name" value="PROTEIN PHOSPHATASE 2C"/>
    <property type="match status" value="1"/>
</dbReference>
<dbReference type="InterPro" id="IPR036457">
    <property type="entry name" value="PPM-type-like_dom_sf"/>
</dbReference>
<evidence type="ECO:0000259" key="2">
    <source>
        <dbReference type="PROSITE" id="PS51746"/>
    </source>
</evidence>
<name>A0A0S4IY95_BODSA</name>
<feature type="domain" description="PPM-type phosphatase" evidence="2">
    <location>
        <begin position="24"/>
        <end position="293"/>
    </location>
</feature>
<accession>A0A0S4IY95</accession>
<feature type="region of interest" description="Disordered" evidence="1">
    <location>
        <begin position="336"/>
        <end position="361"/>
    </location>
</feature>
<dbReference type="InterPro" id="IPR015655">
    <property type="entry name" value="PP2C"/>
</dbReference>
<protein>
    <submittedName>
        <fullName evidence="3">Protein phosphatase-like, putative</fullName>
    </submittedName>
</protein>
<dbReference type="OrthoDB" id="10264738at2759"/>
<dbReference type="EMBL" id="CYKH01000466">
    <property type="protein sequence ID" value="CUF97060.1"/>
    <property type="molecule type" value="Genomic_DNA"/>
</dbReference>
<feature type="compositionally biased region" description="Low complexity" evidence="1">
    <location>
        <begin position="336"/>
        <end position="349"/>
    </location>
</feature>
<keyword evidence="4" id="KW-1185">Reference proteome</keyword>
<organism evidence="3 4">
    <name type="scientific">Bodo saltans</name>
    <name type="common">Flagellated protozoan</name>
    <dbReference type="NCBI Taxonomy" id="75058"/>
    <lineage>
        <taxon>Eukaryota</taxon>
        <taxon>Discoba</taxon>
        <taxon>Euglenozoa</taxon>
        <taxon>Kinetoplastea</taxon>
        <taxon>Metakinetoplastina</taxon>
        <taxon>Eubodonida</taxon>
        <taxon>Bodonidae</taxon>
        <taxon>Bodo</taxon>
    </lineage>
</organism>
<dbReference type="VEuPathDB" id="TriTrypDB:BSAL_68215"/>
<evidence type="ECO:0000313" key="4">
    <source>
        <dbReference type="Proteomes" id="UP000051952"/>
    </source>
</evidence>
<reference evidence="4" key="1">
    <citation type="submission" date="2015-09" db="EMBL/GenBank/DDBJ databases">
        <authorList>
            <consortium name="Pathogen Informatics"/>
        </authorList>
    </citation>
    <scope>NUCLEOTIDE SEQUENCE [LARGE SCALE GENOMIC DNA]</scope>
    <source>
        <strain evidence="4">Lake Konstanz</strain>
    </source>
</reference>
<dbReference type="Proteomes" id="UP000051952">
    <property type="component" value="Unassembled WGS sequence"/>
</dbReference>
<dbReference type="InterPro" id="IPR001932">
    <property type="entry name" value="PPM-type_phosphatase-like_dom"/>
</dbReference>
<sequence length="361" mass="38684">MPPQTPSAPVTEKYSMLLEDDKCIVGASSMQGWRPTMEDAHTVYLTLPRLKNHHEDDGAIFAVFDGHCGTKCAQLCAANIVHWLCQSDSYLQGDYARGLFDAFIHGDASLRASLGRDTSGCAAIVTLIVGKMLYCASAGDSRAMICRNGEAVVLTEDHKPTLSVEKKRIELSGGFVMNGRVNGVLALSRAFGDFPLKDEALAPQHQAVTVVPSVATVELSKYDEFLVVGCDGIFEKKNNEEVVYFVRNAIRRQRELGHTADMSKVCEELMVDCLGPAHNLKGSDNMSAIVVLFKDALAGNSVMEEAALGPLLSSSPPKHQHEHVFAASAATSIATTTGGTGSATSSLASRPPVENSSQLEI</sequence>
<evidence type="ECO:0000313" key="3">
    <source>
        <dbReference type="EMBL" id="CUF97060.1"/>
    </source>
</evidence>
<dbReference type="Gene3D" id="3.60.40.10">
    <property type="entry name" value="PPM-type phosphatase domain"/>
    <property type="match status" value="1"/>
</dbReference>
<dbReference type="AlphaFoldDB" id="A0A0S4IY95"/>
<evidence type="ECO:0000256" key="1">
    <source>
        <dbReference type="SAM" id="MobiDB-lite"/>
    </source>
</evidence>
<dbReference type="SMART" id="SM00332">
    <property type="entry name" value="PP2Cc"/>
    <property type="match status" value="1"/>
</dbReference>
<dbReference type="PROSITE" id="PS51746">
    <property type="entry name" value="PPM_2"/>
    <property type="match status" value="1"/>
</dbReference>
<dbReference type="SUPFAM" id="SSF81606">
    <property type="entry name" value="PP2C-like"/>
    <property type="match status" value="1"/>
</dbReference>
<dbReference type="GO" id="GO:0004722">
    <property type="term" value="F:protein serine/threonine phosphatase activity"/>
    <property type="evidence" value="ECO:0007669"/>
    <property type="project" value="InterPro"/>
</dbReference>
<dbReference type="PANTHER" id="PTHR13832:SF843">
    <property type="entry name" value="PHOSPHATASE 2C, PUTATIVE-RELATED"/>
    <property type="match status" value="1"/>
</dbReference>
<proteinExistence type="predicted"/>